<gene>
    <name evidence="3" type="ORF">PCOR1329_LOCUS63793</name>
</gene>
<reference evidence="3" key="1">
    <citation type="submission" date="2023-10" db="EMBL/GenBank/DDBJ databases">
        <authorList>
            <person name="Chen Y."/>
            <person name="Shah S."/>
            <person name="Dougan E. K."/>
            <person name="Thang M."/>
            <person name="Chan C."/>
        </authorList>
    </citation>
    <scope>NUCLEOTIDE SEQUENCE [LARGE SCALE GENOMIC DNA]</scope>
</reference>
<proteinExistence type="predicted"/>
<evidence type="ECO:0000313" key="4">
    <source>
        <dbReference type="Proteomes" id="UP001189429"/>
    </source>
</evidence>
<feature type="region of interest" description="Disordered" evidence="1">
    <location>
        <begin position="63"/>
        <end position="103"/>
    </location>
</feature>
<feature type="compositionally biased region" description="Basic residues" evidence="1">
    <location>
        <begin position="82"/>
        <end position="91"/>
    </location>
</feature>
<evidence type="ECO:0000259" key="2">
    <source>
        <dbReference type="Pfam" id="PF03031"/>
    </source>
</evidence>
<keyword evidence="4" id="KW-1185">Reference proteome</keyword>
<feature type="compositionally biased region" description="Basic and acidic residues" evidence="1">
    <location>
        <begin position="63"/>
        <end position="81"/>
    </location>
</feature>
<accession>A0ABN9W7F2</accession>
<dbReference type="Pfam" id="PF03031">
    <property type="entry name" value="NIF"/>
    <property type="match status" value="1"/>
</dbReference>
<name>A0ABN9W7F2_9DINO</name>
<dbReference type="InterPro" id="IPR004274">
    <property type="entry name" value="FCP1_dom"/>
</dbReference>
<feature type="non-terminal residue" evidence="3">
    <location>
        <position position="103"/>
    </location>
</feature>
<protein>
    <recommendedName>
        <fullName evidence="2">FCP1 homology domain-containing protein</fullName>
    </recommendedName>
</protein>
<dbReference type="EMBL" id="CAUYUJ010018112">
    <property type="protein sequence ID" value="CAK0880738.1"/>
    <property type="molecule type" value="Genomic_DNA"/>
</dbReference>
<dbReference type="Proteomes" id="UP001189429">
    <property type="component" value="Unassembled WGS sequence"/>
</dbReference>
<evidence type="ECO:0000313" key="3">
    <source>
        <dbReference type="EMBL" id="CAK0880738.1"/>
    </source>
</evidence>
<organism evidence="3 4">
    <name type="scientific">Prorocentrum cordatum</name>
    <dbReference type="NCBI Taxonomy" id="2364126"/>
    <lineage>
        <taxon>Eukaryota</taxon>
        <taxon>Sar</taxon>
        <taxon>Alveolata</taxon>
        <taxon>Dinophyceae</taxon>
        <taxon>Prorocentrales</taxon>
        <taxon>Prorocentraceae</taxon>
        <taxon>Prorocentrum</taxon>
    </lineage>
</organism>
<evidence type="ECO:0000256" key="1">
    <source>
        <dbReference type="SAM" id="MobiDB-lite"/>
    </source>
</evidence>
<feature type="domain" description="FCP1 homology" evidence="2">
    <location>
        <begin position="33"/>
        <end position="70"/>
    </location>
</feature>
<sequence>MVAPSGQPGSPPEPESCVFPAEDLAHVPPRHSDAELRRKVLVDNNPVSCVLNPDNTVLIRDWLGKDEPDEEKPAGRADGRGPRRGRGRPAGRLRVGDLAAGPR</sequence>
<comment type="caution">
    <text evidence="3">The sequence shown here is derived from an EMBL/GenBank/DDBJ whole genome shotgun (WGS) entry which is preliminary data.</text>
</comment>